<proteinExistence type="inferred from homology"/>
<dbReference type="PRINTS" id="PR01438">
    <property type="entry name" value="UNVRSLSTRESS"/>
</dbReference>
<evidence type="ECO:0000259" key="2">
    <source>
        <dbReference type="Pfam" id="PF00582"/>
    </source>
</evidence>
<evidence type="ECO:0000313" key="4">
    <source>
        <dbReference type="Proteomes" id="UP000233435"/>
    </source>
</evidence>
<keyword evidence="4" id="KW-1185">Reference proteome</keyword>
<feature type="domain" description="UspA" evidence="2">
    <location>
        <begin position="3"/>
        <end position="137"/>
    </location>
</feature>
<dbReference type="AlphaFoldDB" id="A0A2N3HL80"/>
<evidence type="ECO:0000313" key="3">
    <source>
        <dbReference type="EMBL" id="PKQ45703.1"/>
    </source>
</evidence>
<reference evidence="3 4" key="1">
    <citation type="submission" date="2017-12" db="EMBL/GenBank/DDBJ databases">
        <title>Confluentibacter flavum sp. nov., isolated from the saline lake.</title>
        <authorList>
            <person name="Yu L."/>
        </authorList>
    </citation>
    <scope>NUCLEOTIDE SEQUENCE [LARGE SCALE GENOMIC DNA]</scope>
    <source>
        <strain evidence="3 4">3B</strain>
    </source>
</reference>
<gene>
    <name evidence="3" type="ORF">CSW08_06445</name>
</gene>
<dbReference type="InterPro" id="IPR006016">
    <property type="entry name" value="UspA"/>
</dbReference>
<dbReference type="InterPro" id="IPR006015">
    <property type="entry name" value="Universal_stress_UspA"/>
</dbReference>
<dbReference type="SUPFAM" id="SSF52402">
    <property type="entry name" value="Adenine nucleotide alpha hydrolases-like"/>
    <property type="match status" value="2"/>
</dbReference>
<name>A0A2N3HL80_9FLAO</name>
<comment type="caution">
    <text evidence="3">The sequence shown here is derived from an EMBL/GenBank/DDBJ whole genome shotgun (WGS) entry which is preliminary data.</text>
</comment>
<comment type="similarity">
    <text evidence="1">Belongs to the universal stress protein A family.</text>
</comment>
<organism evidence="3 4">
    <name type="scientific">Confluentibacter flavum</name>
    <dbReference type="NCBI Taxonomy" id="1909700"/>
    <lineage>
        <taxon>Bacteria</taxon>
        <taxon>Pseudomonadati</taxon>
        <taxon>Bacteroidota</taxon>
        <taxon>Flavobacteriia</taxon>
        <taxon>Flavobacteriales</taxon>
        <taxon>Flavobacteriaceae</taxon>
        <taxon>Confluentibacter</taxon>
    </lineage>
</organism>
<dbReference type="CDD" id="cd00293">
    <property type="entry name" value="USP-like"/>
    <property type="match status" value="1"/>
</dbReference>
<dbReference type="EMBL" id="PJEO01000017">
    <property type="protein sequence ID" value="PKQ45703.1"/>
    <property type="molecule type" value="Genomic_DNA"/>
</dbReference>
<dbReference type="PANTHER" id="PTHR46268">
    <property type="entry name" value="STRESS RESPONSE PROTEIN NHAX"/>
    <property type="match status" value="1"/>
</dbReference>
<sequence>MIKVLVPVDFSETSEKALAYACQIFNSSPLEVTVLHIFGTHSTALMMKSIDGLLIKDAKEKLKTLLEKIKKTSPHVQFKTQLVKSYAVQAIVSYGNSDAFDLIVMGTNGASGLKEVFLGSIAGGVISKTKAPVVVVPSKYNLNRPLNIIFALNNIKLLEKTNLSALSLISKLNDSTTTALHVALGTTDEFHLDELRYGDLNLKVKNIQGSGNINKDINTYLTENNADLLCLIRSKKDLLTRIFDDSVTLKQTFSSSIPILVLHEEEV</sequence>
<dbReference type="Pfam" id="PF00582">
    <property type="entry name" value="Usp"/>
    <property type="match status" value="1"/>
</dbReference>
<accession>A0A2N3HL80</accession>
<dbReference type="RefSeq" id="WP_106659092.1">
    <property type="nucleotide sequence ID" value="NZ_PJEO01000017.1"/>
</dbReference>
<dbReference type="Proteomes" id="UP000233435">
    <property type="component" value="Unassembled WGS sequence"/>
</dbReference>
<dbReference type="PANTHER" id="PTHR46268:SF6">
    <property type="entry name" value="UNIVERSAL STRESS PROTEIN UP12"/>
    <property type="match status" value="1"/>
</dbReference>
<protein>
    <recommendedName>
        <fullName evidence="2">UspA domain-containing protein</fullName>
    </recommendedName>
</protein>
<dbReference type="OrthoDB" id="9788959at2"/>
<dbReference type="Gene3D" id="3.40.50.12370">
    <property type="match status" value="1"/>
</dbReference>
<evidence type="ECO:0000256" key="1">
    <source>
        <dbReference type="ARBA" id="ARBA00008791"/>
    </source>
</evidence>